<evidence type="ECO:0000256" key="7">
    <source>
        <dbReference type="ARBA" id="ARBA00022977"/>
    </source>
</evidence>
<accession>A0A1S6QGZ3</accession>
<evidence type="ECO:0000259" key="10">
    <source>
        <dbReference type="Pfam" id="PF03070"/>
    </source>
</evidence>
<dbReference type="RefSeq" id="WP_035166154.1">
    <property type="nucleotide sequence ID" value="NZ_CP018906.1"/>
</dbReference>
<comment type="catalytic activity">
    <reaction evidence="1 9">
        <text>4-amino-5-aminomethyl-2-methylpyrimidine + H2O = 4-amino-5-hydroxymethyl-2-methylpyrimidine + NH4(+)</text>
        <dbReference type="Rhea" id="RHEA:31799"/>
        <dbReference type="ChEBI" id="CHEBI:15377"/>
        <dbReference type="ChEBI" id="CHEBI:16892"/>
        <dbReference type="ChEBI" id="CHEBI:28938"/>
        <dbReference type="ChEBI" id="CHEBI:63416"/>
        <dbReference type="EC" id="3.5.99.2"/>
    </reaction>
</comment>
<comment type="subunit">
    <text evidence="4">Homotetramer.</text>
</comment>
<dbReference type="InterPro" id="IPR004305">
    <property type="entry name" value="Thiaminase-2/PQQC"/>
</dbReference>
<dbReference type="Proteomes" id="UP000030361">
    <property type="component" value="Chromosome"/>
</dbReference>
<dbReference type="GO" id="GO:0009229">
    <property type="term" value="P:thiamine diphosphate biosynthetic process"/>
    <property type="evidence" value="ECO:0007669"/>
    <property type="project" value="UniProtKB-UniPathway"/>
</dbReference>
<comment type="similarity">
    <text evidence="3 9">Belongs to the TenA family.</text>
</comment>
<dbReference type="GO" id="GO:0009228">
    <property type="term" value="P:thiamine biosynthetic process"/>
    <property type="evidence" value="ECO:0007669"/>
    <property type="project" value="UniProtKB-KW"/>
</dbReference>
<evidence type="ECO:0000256" key="8">
    <source>
        <dbReference type="ARBA" id="ARBA00048337"/>
    </source>
</evidence>
<evidence type="ECO:0000256" key="4">
    <source>
        <dbReference type="ARBA" id="ARBA00011881"/>
    </source>
</evidence>
<dbReference type="InterPro" id="IPR016084">
    <property type="entry name" value="Haem_Oase-like_multi-hlx"/>
</dbReference>
<dbReference type="InterPro" id="IPR050967">
    <property type="entry name" value="Thiamine_Salvage_TenA"/>
</dbReference>
<dbReference type="NCBIfam" id="TIGR04306">
    <property type="entry name" value="salvage_TenA"/>
    <property type="match status" value="1"/>
</dbReference>
<protein>
    <recommendedName>
        <fullName evidence="6 9">Aminopyrimidine aminohydrolase</fullName>
        <ecNumber evidence="5 9">3.5.99.2</ecNumber>
    </recommendedName>
</protein>
<dbReference type="UniPathway" id="UPA00060"/>
<organism evidence="11 12">
    <name type="scientific">Lentilactobacillus curieae</name>
    <dbReference type="NCBI Taxonomy" id="1138822"/>
    <lineage>
        <taxon>Bacteria</taxon>
        <taxon>Bacillati</taxon>
        <taxon>Bacillota</taxon>
        <taxon>Bacilli</taxon>
        <taxon>Lactobacillales</taxon>
        <taxon>Lactobacillaceae</taxon>
        <taxon>Lentilactobacillus</taxon>
    </lineage>
</organism>
<dbReference type="OrthoDB" id="34166at2"/>
<dbReference type="GO" id="GO:0005829">
    <property type="term" value="C:cytosol"/>
    <property type="evidence" value="ECO:0007669"/>
    <property type="project" value="TreeGrafter"/>
</dbReference>
<evidence type="ECO:0000256" key="3">
    <source>
        <dbReference type="ARBA" id="ARBA00010264"/>
    </source>
</evidence>
<evidence type="ECO:0000313" key="11">
    <source>
        <dbReference type="EMBL" id="AQW20878.1"/>
    </source>
</evidence>
<evidence type="ECO:0000256" key="1">
    <source>
        <dbReference type="ARBA" id="ARBA00001881"/>
    </source>
</evidence>
<sequence length="221" mass="25745">MPGITTEMRKVADNLWTKSFNHPFIKKLADGSLPMDTFRYYLKQDNYYLKNFGELHYKIANQVDDEQTKRFLIDGAQGLNEGENEIRREFFSKLEITANEMKDTPIAPNAYSYVSHMYHELNEGTAARACTALLPCYWLYNEIGKQLIANGSPVDLYQQFIETYDSPEFTDSTNKMIEIVDNFGANADVNEQQEMITAFVRSSYYELNFWEMAYSNESWRA</sequence>
<keyword evidence="7 9" id="KW-0784">Thiamine biosynthesis</keyword>
<reference evidence="11 12" key="1">
    <citation type="journal article" date="2015" name="Genome Announc.">
        <title>Genome Sequence of Lactobacillus curieae CCTCC M 2011381T, a Novel Producer of Gamma-aminobutyric Acid.</title>
        <authorList>
            <person name="Wang Y."/>
            <person name="Wang Y."/>
            <person name="Lang C."/>
            <person name="Wei D."/>
            <person name="Xu P."/>
            <person name="Xie J."/>
        </authorList>
    </citation>
    <scope>NUCLEOTIDE SEQUENCE [LARGE SCALE GENOMIC DNA]</scope>
    <source>
        <strain evidence="11 12">CCTCC M 2011381</strain>
    </source>
</reference>
<dbReference type="Gene3D" id="1.20.910.10">
    <property type="entry name" value="Heme oxygenase-like"/>
    <property type="match status" value="1"/>
</dbReference>
<name>A0A1S6QGZ3_9LACO</name>
<comment type="function">
    <text evidence="9">Catalyzes an amino-pyrimidine hydrolysis reaction at the C5' of the pyrimidine moiety of thiamine compounds, a reaction that is part of a thiamine salvage pathway.</text>
</comment>
<evidence type="ECO:0000256" key="6">
    <source>
        <dbReference type="ARBA" id="ARBA00013647"/>
    </source>
</evidence>
<proteinExistence type="inferred from homology"/>
<evidence type="ECO:0000256" key="9">
    <source>
        <dbReference type="RuleBase" id="RU363093"/>
    </source>
</evidence>
<evidence type="ECO:0000313" key="12">
    <source>
        <dbReference type="Proteomes" id="UP000030361"/>
    </source>
</evidence>
<dbReference type="PANTHER" id="PTHR43198:SF2">
    <property type="entry name" value="SI:CH1073-67J19.1-RELATED"/>
    <property type="match status" value="1"/>
</dbReference>
<evidence type="ECO:0000256" key="2">
    <source>
        <dbReference type="ARBA" id="ARBA00004948"/>
    </source>
</evidence>
<keyword evidence="9" id="KW-0378">Hydrolase</keyword>
<dbReference type="AlphaFoldDB" id="A0A1S6QGZ3"/>
<dbReference type="eggNOG" id="COG0819">
    <property type="taxonomic scope" value="Bacteria"/>
</dbReference>
<dbReference type="EMBL" id="CP018906">
    <property type="protein sequence ID" value="AQW20878.1"/>
    <property type="molecule type" value="Genomic_DNA"/>
</dbReference>
<dbReference type="PANTHER" id="PTHR43198">
    <property type="entry name" value="BIFUNCTIONAL TH2 PROTEIN"/>
    <property type="match status" value="1"/>
</dbReference>
<gene>
    <name evidence="11" type="ORF">PL11_002590</name>
</gene>
<dbReference type="SUPFAM" id="SSF48613">
    <property type="entry name" value="Heme oxygenase-like"/>
    <property type="match status" value="1"/>
</dbReference>
<keyword evidence="12" id="KW-1185">Reference proteome</keyword>
<dbReference type="EC" id="3.5.99.2" evidence="5 9"/>
<comment type="pathway">
    <text evidence="2 9">Cofactor biosynthesis; thiamine diphosphate biosynthesis.</text>
</comment>
<dbReference type="KEGG" id="lcu:PL11_002590"/>
<evidence type="ECO:0000256" key="5">
    <source>
        <dbReference type="ARBA" id="ARBA00012684"/>
    </source>
</evidence>
<dbReference type="InterPro" id="IPR027574">
    <property type="entry name" value="Thiaminase_II"/>
</dbReference>
<feature type="domain" description="Thiaminase-2/PQQC" evidence="10">
    <location>
        <begin position="12"/>
        <end position="215"/>
    </location>
</feature>
<dbReference type="CDD" id="cd19364">
    <property type="entry name" value="TenA_C_BsTenA-like"/>
    <property type="match status" value="1"/>
</dbReference>
<comment type="catalytic activity">
    <reaction evidence="8 9">
        <text>thiamine + H2O = 5-(2-hydroxyethyl)-4-methylthiazole + 4-amino-5-hydroxymethyl-2-methylpyrimidine + H(+)</text>
        <dbReference type="Rhea" id="RHEA:17509"/>
        <dbReference type="ChEBI" id="CHEBI:15377"/>
        <dbReference type="ChEBI" id="CHEBI:15378"/>
        <dbReference type="ChEBI" id="CHEBI:16892"/>
        <dbReference type="ChEBI" id="CHEBI:17957"/>
        <dbReference type="ChEBI" id="CHEBI:18385"/>
        <dbReference type="EC" id="3.5.99.2"/>
    </reaction>
</comment>
<dbReference type="GO" id="GO:0050334">
    <property type="term" value="F:thiaminase activity"/>
    <property type="evidence" value="ECO:0007669"/>
    <property type="project" value="UniProtKB-EC"/>
</dbReference>
<dbReference type="Pfam" id="PF03070">
    <property type="entry name" value="TENA_THI-4"/>
    <property type="match status" value="1"/>
</dbReference>